<proteinExistence type="predicted"/>
<dbReference type="KEGG" id="cten:18245775"/>
<dbReference type="EMBL" id="GL996521">
    <property type="protein sequence ID" value="EGV63973.1"/>
    <property type="molecule type" value="Genomic_DNA"/>
</dbReference>
<protein>
    <submittedName>
        <fullName evidence="2">Uncharacterized protein</fullName>
    </submittedName>
</protein>
<dbReference type="GO" id="GO:0033566">
    <property type="term" value="P:gamma-tubulin complex localization"/>
    <property type="evidence" value="ECO:0007669"/>
    <property type="project" value="InterPro"/>
</dbReference>
<feature type="chain" id="PRO_5003442726" evidence="1">
    <location>
        <begin position="17"/>
        <end position="86"/>
    </location>
</feature>
<evidence type="ECO:0000313" key="2">
    <source>
        <dbReference type="EMBL" id="EGV63973.1"/>
    </source>
</evidence>
<dbReference type="InterPro" id="IPR022214">
    <property type="entry name" value="MZT1"/>
</dbReference>
<dbReference type="HOGENOM" id="CLU_191645_0_0_1"/>
<sequence length="86" mass="9668">MWLSIFLVSSVVTTSCNRDFRNVFPNNMSHENANSMVTELVRLLNVDEVDDVTLQLCIKLLDQGVDPKQLARDILSIKNETTSAIS</sequence>
<evidence type="ECO:0000313" key="3">
    <source>
        <dbReference type="Proteomes" id="UP000000707"/>
    </source>
</evidence>
<dbReference type="Pfam" id="PF12554">
    <property type="entry name" value="MOZART1"/>
    <property type="match status" value="1"/>
</dbReference>
<accession>G3B4L1</accession>
<dbReference type="OrthoDB" id="48571at2759"/>
<organism evidence="3">
    <name type="scientific">Candida tenuis (strain ATCC 10573 / BCRC 21748 / CBS 615 / JCM 9827 / NBRC 10315 / NRRL Y-1498 / VKM Y-70)</name>
    <name type="common">Yeast</name>
    <name type="synonym">Yamadazyma tenuis</name>
    <dbReference type="NCBI Taxonomy" id="590646"/>
    <lineage>
        <taxon>Eukaryota</taxon>
        <taxon>Fungi</taxon>
        <taxon>Dikarya</taxon>
        <taxon>Ascomycota</taxon>
        <taxon>Saccharomycotina</taxon>
        <taxon>Pichiomycetes</taxon>
        <taxon>Debaryomycetaceae</taxon>
        <taxon>Yamadazyma</taxon>
    </lineage>
</organism>
<name>G3B4L1_CANTC</name>
<feature type="signal peptide" evidence="1">
    <location>
        <begin position="1"/>
        <end position="16"/>
    </location>
</feature>
<dbReference type="STRING" id="590646.G3B4L1"/>
<dbReference type="Proteomes" id="UP000000707">
    <property type="component" value="Unassembled WGS sequence"/>
</dbReference>
<reference evidence="2 3" key="1">
    <citation type="journal article" date="2011" name="Proc. Natl. Acad. Sci. U.S.A.">
        <title>Comparative genomics of xylose-fermenting fungi for enhanced biofuel production.</title>
        <authorList>
            <person name="Wohlbach D.J."/>
            <person name="Kuo A."/>
            <person name="Sato T.K."/>
            <person name="Potts K.M."/>
            <person name="Salamov A.A."/>
            <person name="LaButti K.M."/>
            <person name="Sun H."/>
            <person name="Clum A."/>
            <person name="Pangilinan J.L."/>
            <person name="Lindquist E.A."/>
            <person name="Lucas S."/>
            <person name="Lapidus A."/>
            <person name="Jin M."/>
            <person name="Gunawan C."/>
            <person name="Balan V."/>
            <person name="Dale B.E."/>
            <person name="Jeffries T.W."/>
            <person name="Zinkel R."/>
            <person name="Barry K.W."/>
            <person name="Grigoriev I.V."/>
            <person name="Gasch A.P."/>
        </authorList>
    </citation>
    <scope>NUCLEOTIDE SEQUENCE [LARGE SCALE GENOMIC DNA]</scope>
    <source>
        <strain evidence="3">ATCC 10573 / BCRC 21748 / CBS 615 / JCM 9827 / NBRC 10315 / NRRL Y-1498 / VKM Y-70</strain>
    </source>
</reference>
<dbReference type="eggNOG" id="ENOG502R366">
    <property type="taxonomic scope" value="Eukaryota"/>
</dbReference>
<dbReference type="GeneID" id="18245775"/>
<gene>
    <name evidence="2" type="ORF">CANTEDRAFT_105081</name>
</gene>
<keyword evidence="1" id="KW-0732">Signal</keyword>
<dbReference type="GO" id="GO:0000931">
    <property type="term" value="C:gamma-tubulin ring complex"/>
    <property type="evidence" value="ECO:0007669"/>
    <property type="project" value="InterPro"/>
</dbReference>
<keyword evidence="3" id="KW-1185">Reference proteome</keyword>
<dbReference type="AlphaFoldDB" id="G3B4L1"/>
<evidence type="ECO:0000256" key="1">
    <source>
        <dbReference type="SAM" id="SignalP"/>
    </source>
</evidence>